<dbReference type="Proteomes" id="UP000321750">
    <property type="component" value="Unassembled WGS sequence"/>
</dbReference>
<name>A0A512JGG1_9HYPH</name>
<feature type="region of interest" description="Disordered" evidence="1">
    <location>
        <begin position="72"/>
        <end position="123"/>
    </location>
</feature>
<sequence>MPRLVSYSVRDRDDGRFDVVVTMEPDRTYLREGLATLAEVEEWVDGLRALMTAIGAPVAQAGDETKPIGSTATRLEAEPHLEAETFSSEEQTRRFLEPRRAAGASEDPEAFRAMVRKSVKPKG</sequence>
<evidence type="ECO:0000256" key="1">
    <source>
        <dbReference type="SAM" id="MobiDB-lite"/>
    </source>
</evidence>
<evidence type="ECO:0000313" key="2">
    <source>
        <dbReference type="EMBL" id="GEP09016.1"/>
    </source>
</evidence>
<protein>
    <submittedName>
        <fullName evidence="2">Uncharacterized protein</fullName>
    </submittedName>
</protein>
<dbReference type="RefSeq" id="WP_174804551.1">
    <property type="nucleotide sequence ID" value="NZ_BJZV01000003.1"/>
</dbReference>
<feature type="compositionally biased region" description="Basic and acidic residues" evidence="1">
    <location>
        <begin position="90"/>
        <end position="100"/>
    </location>
</feature>
<dbReference type="AlphaFoldDB" id="A0A512JGG1"/>
<reference evidence="2 3" key="1">
    <citation type="submission" date="2019-07" db="EMBL/GenBank/DDBJ databases">
        <title>Whole genome shotgun sequence of Methylobacterium gnaphalii NBRC 107716.</title>
        <authorList>
            <person name="Hosoyama A."/>
            <person name="Uohara A."/>
            <person name="Ohji S."/>
            <person name="Ichikawa N."/>
        </authorList>
    </citation>
    <scope>NUCLEOTIDE SEQUENCE [LARGE SCALE GENOMIC DNA]</scope>
    <source>
        <strain evidence="2 3">NBRC 107716</strain>
    </source>
</reference>
<dbReference type="EMBL" id="BJZV01000003">
    <property type="protein sequence ID" value="GEP09016.1"/>
    <property type="molecule type" value="Genomic_DNA"/>
</dbReference>
<keyword evidence="3" id="KW-1185">Reference proteome</keyword>
<organism evidence="2 3">
    <name type="scientific">Methylobacterium gnaphalii</name>
    <dbReference type="NCBI Taxonomy" id="1010610"/>
    <lineage>
        <taxon>Bacteria</taxon>
        <taxon>Pseudomonadati</taxon>
        <taxon>Pseudomonadota</taxon>
        <taxon>Alphaproteobacteria</taxon>
        <taxon>Hyphomicrobiales</taxon>
        <taxon>Methylobacteriaceae</taxon>
        <taxon>Methylobacterium</taxon>
    </lineage>
</organism>
<evidence type="ECO:0000313" key="3">
    <source>
        <dbReference type="Proteomes" id="UP000321750"/>
    </source>
</evidence>
<gene>
    <name evidence="2" type="ORF">MGN01_08610</name>
</gene>
<accession>A0A512JGG1</accession>
<feature type="compositionally biased region" description="Basic residues" evidence="1">
    <location>
        <begin position="114"/>
        <end position="123"/>
    </location>
</feature>
<comment type="caution">
    <text evidence="2">The sequence shown here is derived from an EMBL/GenBank/DDBJ whole genome shotgun (WGS) entry which is preliminary data.</text>
</comment>
<proteinExistence type="predicted"/>